<protein>
    <recommendedName>
        <fullName evidence="4">Chitin-binding type-2 domain-containing protein</fullName>
    </recommendedName>
</protein>
<accession>A0AAD1HC33</accession>
<organism evidence="2 3">
    <name type="scientific">Mycolicibacterium moriokaense</name>
    <dbReference type="NCBI Taxonomy" id="39691"/>
    <lineage>
        <taxon>Bacteria</taxon>
        <taxon>Bacillati</taxon>
        <taxon>Actinomycetota</taxon>
        <taxon>Actinomycetes</taxon>
        <taxon>Mycobacteriales</taxon>
        <taxon>Mycobacteriaceae</taxon>
        <taxon>Mycolicibacterium</taxon>
    </lineage>
</organism>
<keyword evidence="3" id="KW-1185">Reference proteome</keyword>
<proteinExistence type="predicted"/>
<feature type="chain" id="PRO_5042081462" description="Chitin-binding type-2 domain-containing protein" evidence="1">
    <location>
        <begin position="20"/>
        <end position="73"/>
    </location>
</feature>
<sequence>MSKLIRSAIVAAVCAPVFAVVTAAGGAAQPLNCPPGQYWDPGTNTCKSAVPLNCPPGEYWNPISNLCRPLGQV</sequence>
<evidence type="ECO:0000313" key="3">
    <source>
        <dbReference type="Proteomes" id="UP000466681"/>
    </source>
</evidence>
<gene>
    <name evidence="2" type="ORF">MMOR_32300</name>
</gene>
<dbReference type="EMBL" id="AP022560">
    <property type="protein sequence ID" value="BBX02294.1"/>
    <property type="molecule type" value="Genomic_DNA"/>
</dbReference>
<evidence type="ECO:0000256" key="1">
    <source>
        <dbReference type="SAM" id="SignalP"/>
    </source>
</evidence>
<dbReference type="KEGG" id="mmor:MMOR_32300"/>
<feature type="signal peptide" evidence="1">
    <location>
        <begin position="1"/>
        <end position="19"/>
    </location>
</feature>
<reference evidence="2 3" key="1">
    <citation type="journal article" date="2019" name="Emerg. Microbes Infect.">
        <title>Comprehensive subspecies identification of 175 nontuberculous mycobacteria species based on 7547 genomic profiles.</title>
        <authorList>
            <person name="Matsumoto Y."/>
            <person name="Kinjo T."/>
            <person name="Motooka D."/>
            <person name="Nabeya D."/>
            <person name="Jung N."/>
            <person name="Uechi K."/>
            <person name="Horii T."/>
            <person name="Iida T."/>
            <person name="Fujita J."/>
            <person name="Nakamura S."/>
        </authorList>
    </citation>
    <scope>NUCLEOTIDE SEQUENCE [LARGE SCALE GENOMIC DNA]</scope>
    <source>
        <strain evidence="2 3">JCM 6375</strain>
    </source>
</reference>
<dbReference type="AlphaFoldDB" id="A0AAD1HC33"/>
<dbReference type="RefSeq" id="WP_083150678.1">
    <property type="nucleotide sequence ID" value="NZ_AP022560.1"/>
</dbReference>
<dbReference type="Proteomes" id="UP000466681">
    <property type="component" value="Chromosome"/>
</dbReference>
<evidence type="ECO:0008006" key="4">
    <source>
        <dbReference type="Google" id="ProtNLM"/>
    </source>
</evidence>
<evidence type="ECO:0000313" key="2">
    <source>
        <dbReference type="EMBL" id="BBX02294.1"/>
    </source>
</evidence>
<keyword evidence="1" id="KW-0732">Signal</keyword>
<name>A0AAD1HC33_9MYCO</name>